<dbReference type="PANTHER" id="PTHR37946:SF1">
    <property type="entry name" value="SLL1969 PROTEIN"/>
    <property type="match status" value="1"/>
</dbReference>
<evidence type="ECO:0000313" key="4">
    <source>
        <dbReference type="Proteomes" id="UP000267049"/>
    </source>
</evidence>
<dbReference type="AlphaFoldDB" id="A0A3M8SPV9"/>
<reference evidence="3 4" key="1">
    <citation type="submission" date="2018-11" db="EMBL/GenBank/DDBJ databases">
        <title>Lysobacter cryohumiis sp. nov., isolated from soil in the Tianshan Mountains, Xinjiang, China.</title>
        <authorList>
            <person name="Luo Y."/>
            <person name="Sheng H."/>
        </authorList>
    </citation>
    <scope>NUCLEOTIDE SEQUENCE [LARGE SCALE GENOMIC DNA]</scope>
    <source>
        <strain evidence="3 4">ZS60</strain>
    </source>
</reference>
<organism evidence="3 4">
    <name type="scientific">Montanilutibacter psychrotolerans</name>
    <dbReference type="NCBI Taxonomy" id="1327343"/>
    <lineage>
        <taxon>Bacteria</taxon>
        <taxon>Pseudomonadati</taxon>
        <taxon>Pseudomonadota</taxon>
        <taxon>Gammaproteobacteria</taxon>
        <taxon>Lysobacterales</taxon>
        <taxon>Lysobacteraceae</taxon>
        <taxon>Montanilutibacter</taxon>
    </lineage>
</organism>
<dbReference type="PANTHER" id="PTHR37946">
    <property type="entry name" value="SLL1969 PROTEIN"/>
    <property type="match status" value="1"/>
</dbReference>
<feature type="signal peptide" evidence="1">
    <location>
        <begin position="1"/>
        <end position="21"/>
    </location>
</feature>
<protein>
    <submittedName>
        <fullName evidence="3">Alpha/beta fold hydrolase</fullName>
    </submittedName>
</protein>
<dbReference type="InterPro" id="IPR029058">
    <property type="entry name" value="AB_hydrolase_fold"/>
</dbReference>
<keyword evidence="4" id="KW-1185">Reference proteome</keyword>
<dbReference type="OrthoDB" id="869379at2"/>
<dbReference type="GO" id="GO:0016787">
    <property type="term" value="F:hydrolase activity"/>
    <property type="evidence" value="ECO:0007669"/>
    <property type="project" value="UniProtKB-KW"/>
</dbReference>
<sequence length="630" mass="68781">MLPRLAAIVLLLLFSSGCAMVRVSQSRDADAPAQARAYRDKGDLSADARESLGVIGLHADACEQQFAQCVEQLERTDALPLERRLATLAEMWMKSDAAREGRDEGVMLTDAGFDALLTAARHAYAYLFLTGRSPGERAFEQRQTRVQFIYELATRRVVSAMFAQYAQQPATGAAPPTHVERAGWRIGVDLSRTADPRGDVVATELLPSPTLGFKGIRSQYRRDGLGSAFVAVLPAAAADASYATPGYLPVTVVLKFPRHVASADAVPAGTDRQAWLEVMDPLRNERVSVEGKDYPLAADFTAPYGLWLARSGYARQSLRSLAGRPGGRSKAEVLLMQPYDPNRRVLVLLHGLASSPEAWVNLANEIMGDTRLREGYQIWQVYYPTNLPVPYNRRIIEQRIRETFAALDPNGTARASRDAVLVGHSMGGVITRLLVAPSGDDVWRTLWPSKLDSTPDGRALAQEVSPFLRFDPLPQVSRVVFLASPHRGTPLADGWVGRMVSKLVHLPVDLLVQDEDIIDEMGKVDSGDTGQAVALNSIRTLSDKSRFIRATRDLPISHGVRYHSIIGRHDLAVPLLQSSDGVVPYASAHLDGAGSELVVHSGHSVQETPAAILELRRVLTEHLQQAAAGH</sequence>
<gene>
    <name evidence="3" type="ORF">EER27_12685</name>
</gene>
<dbReference type="Pfam" id="PF12697">
    <property type="entry name" value="Abhydrolase_6"/>
    <property type="match status" value="1"/>
</dbReference>
<accession>A0A3M8SPV9</accession>
<keyword evidence="3" id="KW-0378">Hydrolase</keyword>
<dbReference type="InterPro" id="IPR000073">
    <property type="entry name" value="AB_hydrolase_1"/>
</dbReference>
<evidence type="ECO:0000313" key="3">
    <source>
        <dbReference type="EMBL" id="RNF83341.1"/>
    </source>
</evidence>
<evidence type="ECO:0000256" key="1">
    <source>
        <dbReference type="SAM" id="SignalP"/>
    </source>
</evidence>
<proteinExistence type="predicted"/>
<dbReference type="Proteomes" id="UP000267049">
    <property type="component" value="Unassembled WGS sequence"/>
</dbReference>
<comment type="caution">
    <text evidence="3">The sequence shown here is derived from an EMBL/GenBank/DDBJ whole genome shotgun (WGS) entry which is preliminary data.</text>
</comment>
<dbReference type="Gene3D" id="3.40.50.1820">
    <property type="entry name" value="alpha/beta hydrolase"/>
    <property type="match status" value="1"/>
</dbReference>
<name>A0A3M8SPV9_9GAMM</name>
<keyword evidence="1" id="KW-0732">Signal</keyword>
<dbReference type="RefSeq" id="WP_123088471.1">
    <property type="nucleotide sequence ID" value="NZ_RIBS01000005.1"/>
</dbReference>
<evidence type="ECO:0000259" key="2">
    <source>
        <dbReference type="Pfam" id="PF12697"/>
    </source>
</evidence>
<feature type="chain" id="PRO_5018151583" evidence="1">
    <location>
        <begin position="22"/>
        <end position="630"/>
    </location>
</feature>
<dbReference type="EMBL" id="RIBS01000005">
    <property type="protein sequence ID" value="RNF83341.1"/>
    <property type="molecule type" value="Genomic_DNA"/>
</dbReference>
<dbReference type="PROSITE" id="PS51257">
    <property type="entry name" value="PROKAR_LIPOPROTEIN"/>
    <property type="match status" value="1"/>
</dbReference>
<dbReference type="SUPFAM" id="SSF53474">
    <property type="entry name" value="alpha/beta-Hydrolases"/>
    <property type="match status" value="1"/>
</dbReference>
<feature type="domain" description="AB hydrolase-1" evidence="2">
    <location>
        <begin position="346"/>
        <end position="614"/>
    </location>
</feature>